<dbReference type="GO" id="GO:0016788">
    <property type="term" value="F:hydrolase activity, acting on ester bonds"/>
    <property type="evidence" value="ECO:0007669"/>
    <property type="project" value="InterPro"/>
</dbReference>
<dbReference type="Proteomes" id="UP001231189">
    <property type="component" value="Unassembled WGS sequence"/>
</dbReference>
<dbReference type="CDD" id="cd01837">
    <property type="entry name" value="SGNH_plant_lipase_like"/>
    <property type="match status" value="1"/>
</dbReference>
<evidence type="ECO:0000256" key="3">
    <source>
        <dbReference type="ARBA" id="ARBA00022963"/>
    </source>
</evidence>
<feature type="signal peptide" evidence="4">
    <location>
        <begin position="1"/>
        <end position="30"/>
    </location>
</feature>
<comment type="similarity">
    <text evidence="1">Belongs to the 'GDSL' lipolytic enzyme family.</text>
</comment>
<gene>
    <name evidence="5" type="ORF">QYE76_065477</name>
</gene>
<evidence type="ECO:0000256" key="4">
    <source>
        <dbReference type="SAM" id="SignalP"/>
    </source>
</evidence>
<dbReference type="InterPro" id="IPR035669">
    <property type="entry name" value="SGNH_plant_lipase-like"/>
</dbReference>
<evidence type="ECO:0000313" key="6">
    <source>
        <dbReference type="Proteomes" id="UP001231189"/>
    </source>
</evidence>
<dbReference type="PANTHER" id="PTHR45648:SF106">
    <property type="entry name" value="ANTHER-SPECIFIC PROLINE-RICH PROTEIN APG"/>
    <property type="match status" value="1"/>
</dbReference>
<dbReference type="PANTHER" id="PTHR45648">
    <property type="entry name" value="GDSL LIPASE/ACYLHYDROLASE FAMILY PROTEIN (AFU_ORTHOLOGUE AFUA_4G14700)"/>
    <property type="match status" value="1"/>
</dbReference>
<accession>A0AAD8WB89</accession>
<keyword evidence="3" id="KW-0443">Lipid metabolism</keyword>
<dbReference type="SUPFAM" id="SSF52266">
    <property type="entry name" value="SGNH hydrolase"/>
    <property type="match status" value="1"/>
</dbReference>
<dbReference type="InterPro" id="IPR051058">
    <property type="entry name" value="GDSL_Est/Lipase"/>
</dbReference>
<evidence type="ECO:0008006" key="7">
    <source>
        <dbReference type="Google" id="ProtNLM"/>
    </source>
</evidence>
<dbReference type="InterPro" id="IPR001087">
    <property type="entry name" value="GDSL"/>
</dbReference>
<dbReference type="EMBL" id="JAUUTY010000004">
    <property type="protein sequence ID" value="KAK1647672.1"/>
    <property type="molecule type" value="Genomic_DNA"/>
</dbReference>
<comment type="caution">
    <text evidence="5">The sequence shown here is derived from an EMBL/GenBank/DDBJ whole genome shotgun (WGS) entry which is preliminary data.</text>
</comment>
<reference evidence="5" key="1">
    <citation type="submission" date="2023-07" db="EMBL/GenBank/DDBJ databases">
        <title>A chromosome-level genome assembly of Lolium multiflorum.</title>
        <authorList>
            <person name="Chen Y."/>
            <person name="Copetti D."/>
            <person name="Kolliker R."/>
            <person name="Studer B."/>
        </authorList>
    </citation>
    <scope>NUCLEOTIDE SEQUENCE</scope>
    <source>
        <strain evidence="5">02402/16</strain>
        <tissue evidence="5">Leaf</tissue>
    </source>
</reference>
<keyword evidence="2" id="KW-0378">Hydrolase</keyword>
<dbReference type="Gene3D" id="3.40.50.1110">
    <property type="entry name" value="SGNH hydrolase"/>
    <property type="match status" value="1"/>
</dbReference>
<dbReference type="GO" id="GO:0016042">
    <property type="term" value="P:lipid catabolic process"/>
    <property type="evidence" value="ECO:0007669"/>
    <property type="project" value="UniProtKB-KW"/>
</dbReference>
<evidence type="ECO:0000256" key="2">
    <source>
        <dbReference type="ARBA" id="ARBA00022801"/>
    </source>
</evidence>
<keyword evidence="4" id="KW-0732">Signal</keyword>
<dbReference type="Pfam" id="PF00657">
    <property type="entry name" value="Lipase_GDSL"/>
    <property type="match status" value="1"/>
</dbReference>
<proteinExistence type="inferred from homology"/>
<dbReference type="InterPro" id="IPR036514">
    <property type="entry name" value="SGNH_hydro_sf"/>
</dbReference>
<keyword evidence="3" id="KW-0442">Lipid degradation</keyword>
<organism evidence="5 6">
    <name type="scientific">Lolium multiflorum</name>
    <name type="common">Italian ryegrass</name>
    <name type="synonym">Lolium perenne subsp. multiflorum</name>
    <dbReference type="NCBI Taxonomy" id="4521"/>
    <lineage>
        <taxon>Eukaryota</taxon>
        <taxon>Viridiplantae</taxon>
        <taxon>Streptophyta</taxon>
        <taxon>Embryophyta</taxon>
        <taxon>Tracheophyta</taxon>
        <taxon>Spermatophyta</taxon>
        <taxon>Magnoliopsida</taxon>
        <taxon>Liliopsida</taxon>
        <taxon>Poales</taxon>
        <taxon>Poaceae</taxon>
        <taxon>BOP clade</taxon>
        <taxon>Pooideae</taxon>
        <taxon>Poodae</taxon>
        <taxon>Poeae</taxon>
        <taxon>Poeae Chloroplast Group 2 (Poeae type)</taxon>
        <taxon>Loliodinae</taxon>
        <taxon>Loliinae</taxon>
        <taxon>Lolium</taxon>
    </lineage>
</organism>
<protein>
    <recommendedName>
        <fullName evidence="7">GDSL esterase/lipase</fullName>
    </recommendedName>
</protein>
<name>A0AAD8WB89_LOLMU</name>
<keyword evidence="6" id="KW-1185">Reference proteome</keyword>
<evidence type="ECO:0000256" key="1">
    <source>
        <dbReference type="ARBA" id="ARBA00008668"/>
    </source>
</evidence>
<feature type="chain" id="PRO_5041935837" description="GDSL esterase/lipase" evidence="4">
    <location>
        <begin position="31"/>
        <end position="364"/>
    </location>
</feature>
<evidence type="ECO:0000313" key="5">
    <source>
        <dbReference type="EMBL" id="KAK1647672.1"/>
    </source>
</evidence>
<sequence>MGVNIVASCSLAALMVFMAASLFLSTVTVAASVPAVYVFGDSLADVGNNDYLVTVLKADFSHNGMDYPGGKATGRFSNGKNSADFIAEKLGLATSPPYLALSSSSNANYANGVSFASGGAGVSNATNTDLCITFDKQIEYYSGVYASLARSLGQAQSDNHLAKSIFAITIGSNDIIHYAKANTAAGAGDGPSQQYVHTLIQSLTGQLQSLYNLGARKVLFLGTGPVGCTPSLRELSSTKDCSALANAMAVQYNKAAEAVLSGMSAQHPDLHYALFDSSAALLRYIDQPAAYGFAEAKAACCGLGDMHAKIACTPLSAYCANRSDHVFWDFYHPTEATAQKLTDTAFDGSAPFIFPINIRQLSAI</sequence>
<dbReference type="AlphaFoldDB" id="A0AAD8WB89"/>